<dbReference type="GO" id="GO:0086010">
    <property type="term" value="P:membrane depolarization during action potential"/>
    <property type="evidence" value="ECO:0007669"/>
    <property type="project" value="TreeGrafter"/>
</dbReference>
<keyword evidence="9" id="KW-0915">Sodium</keyword>
<dbReference type="AlphaFoldDB" id="A0A8S3ZZX3"/>
<evidence type="ECO:0000259" key="17">
    <source>
        <dbReference type="Pfam" id="PF00520"/>
    </source>
</evidence>
<dbReference type="PANTHER" id="PTHR10037:SF62">
    <property type="entry name" value="SODIUM CHANNEL PROTEIN 60E"/>
    <property type="match status" value="1"/>
</dbReference>
<organism evidence="18 19">
    <name type="scientific">Candidula unifasciata</name>
    <dbReference type="NCBI Taxonomy" id="100452"/>
    <lineage>
        <taxon>Eukaryota</taxon>
        <taxon>Metazoa</taxon>
        <taxon>Spiralia</taxon>
        <taxon>Lophotrochozoa</taxon>
        <taxon>Mollusca</taxon>
        <taxon>Gastropoda</taxon>
        <taxon>Heterobranchia</taxon>
        <taxon>Euthyneura</taxon>
        <taxon>Panpulmonata</taxon>
        <taxon>Eupulmonata</taxon>
        <taxon>Stylommatophora</taxon>
        <taxon>Helicina</taxon>
        <taxon>Helicoidea</taxon>
        <taxon>Geomitridae</taxon>
        <taxon>Candidula</taxon>
    </lineage>
</organism>
<keyword evidence="19" id="KW-1185">Reference proteome</keyword>
<feature type="transmembrane region" description="Helical" evidence="16">
    <location>
        <begin position="188"/>
        <end position="209"/>
    </location>
</feature>
<feature type="transmembrane region" description="Helical" evidence="16">
    <location>
        <begin position="418"/>
        <end position="444"/>
    </location>
</feature>
<evidence type="ECO:0000313" key="19">
    <source>
        <dbReference type="Proteomes" id="UP000678393"/>
    </source>
</evidence>
<evidence type="ECO:0000313" key="18">
    <source>
        <dbReference type="EMBL" id="CAG5133640.1"/>
    </source>
</evidence>
<evidence type="ECO:0000256" key="12">
    <source>
        <dbReference type="ARBA" id="ARBA00023157"/>
    </source>
</evidence>
<dbReference type="Proteomes" id="UP000678393">
    <property type="component" value="Unassembled WGS sequence"/>
</dbReference>
<evidence type="ECO:0000256" key="4">
    <source>
        <dbReference type="ARBA" id="ARBA00022475"/>
    </source>
</evidence>
<dbReference type="GO" id="GO:0005248">
    <property type="term" value="F:voltage-gated sodium channel activity"/>
    <property type="evidence" value="ECO:0007669"/>
    <property type="project" value="TreeGrafter"/>
</dbReference>
<proteinExistence type="predicted"/>
<evidence type="ECO:0000256" key="3">
    <source>
        <dbReference type="ARBA" id="ARBA00022461"/>
    </source>
</evidence>
<dbReference type="OrthoDB" id="2984333at2759"/>
<dbReference type="GO" id="GO:0001518">
    <property type="term" value="C:voltage-gated sodium channel complex"/>
    <property type="evidence" value="ECO:0007669"/>
    <property type="project" value="TreeGrafter"/>
</dbReference>
<dbReference type="FunFam" id="1.20.120.350:FF:000075">
    <property type="entry name" value="Sodium channel protein"/>
    <property type="match status" value="1"/>
</dbReference>
<dbReference type="Gene3D" id="1.10.287.70">
    <property type="match status" value="1"/>
</dbReference>
<comment type="subcellular location">
    <subcellularLocation>
        <location evidence="1">Cell membrane</location>
        <topology evidence="1">Multi-pass membrane protein</topology>
    </subcellularLocation>
</comment>
<keyword evidence="4" id="KW-1003">Cell membrane</keyword>
<keyword evidence="11 16" id="KW-0472">Membrane</keyword>
<protein>
    <recommendedName>
        <fullName evidence="17">Ion transport domain-containing protein</fullName>
    </recommendedName>
</protein>
<name>A0A8S3ZZX3_9EUPU</name>
<dbReference type="SUPFAM" id="SSF81324">
    <property type="entry name" value="Voltage-gated potassium channels"/>
    <property type="match status" value="1"/>
</dbReference>
<dbReference type="EMBL" id="CAJHNH020006379">
    <property type="protein sequence ID" value="CAG5133640.1"/>
    <property type="molecule type" value="Genomic_DNA"/>
</dbReference>
<evidence type="ECO:0000256" key="15">
    <source>
        <dbReference type="ARBA" id="ARBA00023303"/>
    </source>
</evidence>
<keyword evidence="13" id="KW-0325">Glycoprotein</keyword>
<evidence type="ECO:0000256" key="16">
    <source>
        <dbReference type="SAM" id="Phobius"/>
    </source>
</evidence>
<evidence type="ECO:0000256" key="9">
    <source>
        <dbReference type="ARBA" id="ARBA00023053"/>
    </source>
</evidence>
<evidence type="ECO:0000256" key="5">
    <source>
        <dbReference type="ARBA" id="ARBA00022692"/>
    </source>
</evidence>
<keyword evidence="12" id="KW-1015">Disulfide bond</keyword>
<keyword evidence="14" id="KW-0739">Sodium transport</keyword>
<evidence type="ECO:0000256" key="10">
    <source>
        <dbReference type="ARBA" id="ARBA00023065"/>
    </source>
</evidence>
<keyword evidence="5 16" id="KW-0812">Transmembrane</keyword>
<evidence type="ECO:0000256" key="6">
    <source>
        <dbReference type="ARBA" id="ARBA00022737"/>
    </source>
</evidence>
<comment type="caution">
    <text evidence="18">The sequence shown here is derived from an EMBL/GenBank/DDBJ whole genome shotgun (WGS) entry which is preliminary data.</text>
</comment>
<keyword evidence="3" id="KW-0894">Sodium channel</keyword>
<evidence type="ECO:0000256" key="2">
    <source>
        <dbReference type="ARBA" id="ARBA00022448"/>
    </source>
</evidence>
<feature type="domain" description="Ion transport" evidence="17">
    <location>
        <begin position="157"/>
        <end position="448"/>
    </location>
</feature>
<keyword evidence="8 16" id="KW-1133">Transmembrane helix</keyword>
<reference evidence="18" key="1">
    <citation type="submission" date="2021-04" db="EMBL/GenBank/DDBJ databases">
        <authorList>
            <consortium name="Molecular Ecology Group"/>
        </authorList>
    </citation>
    <scope>NUCLEOTIDE SEQUENCE</scope>
</reference>
<evidence type="ECO:0000256" key="11">
    <source>
        <dbReference type="ARBA" id="ARBA00023136"/>
    </source>
</evidence>
<dbReference type="InterPro" id="IPR027359">
    <property type="entry name" value="Volt_channel_dom_sf"/>
</dbReference>
<keyword evidence="15" id="KW-0407">Ion channel</keyword>
<evidence type="ECO:0000256" key="13">
    <source>
        <dbReference type="ARBA" id="ARBA00023180"/>
    </source>
</evidence>
<dbReference type="PANTHER" id="PTHR10037">
    <property type="entry name" value="VOLTAGE-GATED CATION CHANNEL CALCIUM AND SODIUM"/>
    <property type="match status" value="1"/>
</dbReference>
<gene>
    <name evidence="18" type="ORF">CUNI_LOCUS19198</name>
</gene>
<dbReference type="Pfam" id="PF00520">
    <property type="entry name" value="Ion_trans"/>
    <property type="match status" value="1"/>
</dbReference>
<evidence type="ECO:0000256" key="8">
    <source>
        <dbReference type="ARBA" id="ARBA00022989"/>
    </source>
</evidence>
<feature type="transmembrane region" description="Helical" evidence="16">
    <location>
        <begin position="159"/>
        <end position="176"/>
    </location>
</feature>
<dbReference type="Gene3D" id="1.20.120.350">
    <property type="entry name" value="Voltage-gated potassium channels. Chain C"/>
    <property type="match status" value="1"/>
</dbReference>
<evidence type="ECO:0000256" key="7">
    <source>
        <dbReference type="ARBA" id="ARBA00022882"/>
    </source>
</evidence>
<accession>A0A8S3ZZX3</accession>
<feature type="transmembrane region" description="Helical" evidence="16">
    <location>
        <begin position="286"/>
        <end position="306"/>
    </location>
</feature>
<dbReference type="InterPro" id="IPR043203">
    <property type="entry name" value="VGCC_Ca_Na"/>
</dbReference>
<feature type="non-terminal residue" evidence="18">
    <location>
        <position position="475"/>
    </location>
</feature>
<keyword evidence="10" id="KW-0406">Ion transport</keyword>
<keyword evidence="7" id="KW-0851">Voltage-gated channel</keyword>
<sequence>MKSSHSGKSSRSDSLDLSSHGDNQTFVPFTSTSYQRLLDRERVRKVLEIKRAKYANIAHIVDGELRFGAKEDDLLLPEENPDLREGSMFTKSYGTFPPHLLGVPIEEIDPGIREKTFVVISSRYKKKYINRFSATKSLFVFTPWNPVRKFTVAISTHQLFDVFIFLTIIVNCIFLAMTHDQTVEVMEYVFLGIYTLECIIKIVGRGFIIGSYTYMHDPWNWLDIFVIFIAFLTILVQAIFPSMPVKDTKGLRTFRVLRALRTVSIVPGLKTIVSALVQAFKMLIEVMLLTMFCLMIFAIFAVKAFAGALRQKCVLNVTGYEDSLSQTYDDYYVQWIRNSSNWYKDSENQHAVCGNNTGAGLCPQGYICIPNVGDNPRNGFLNFDHFGWAALASFQLIALDFWEDIYNKVVRAKGPWSIIFFIIVVYFGSFFLMNLMLAVVSISYEEEALKAGKEREREKKENARKKTCSIPYFRV</sequence>
<keyword evidence="6" id="KW-0677">Repeat</keyword>
<evidence type="ECO:0000256" key="14">
    <source>
        <dbReference type="ARBA" id="ARBA00023201"/>
    </source>
</evidence>
<dbReference type="InterPro" id="IPR005821">
    <property type="entry name" value="Ion_trans_dom"/>
</dbReference>
<dbReference type="GO" id="GO:0019228">
    <property type="term" value="P:neuronal action potential"/>
    <property type="evidence" value="ECO:0007669"/>
    <property type="project" value="TreeGrafter"/>
</dbReference>
<keyword evidence="2" id="KW-0813">Transport</keyword>
<feature type="transmembrane region" description="Helical" evidence="16">
    <location>
        <begin position="221"/>
        <end position="240"/>
    </location>
</feature>
<evidence type="ECO:0000256" key="1">
    <source>
        <dbReference type="ARBA" id="ARBA00004651"/>
    </source>
</evidence>